<organism evidence="2 3">
    <name type="scientific">Pleurodeles waltl</name>
    <name type="common">Iberian ribbed newt</name>
    <dbReference type="NCBI Taxonomy" id="8319"/>
    <lineage>
        <taxon>Eukaryota</taxon>
        <taxon>Metazoa</taxon>
        <taxon>Chordata</taxon>
        <taxon>Craniata</taxon>
        <taxon>Vertebrata</taxon>
        <taxon>Euteleostomi</taxon>
        <taxon>Amphibia</taxon>
        <taxon>Batrachia</taxon>
        <taxon>Caudata</taxon>
        <taxon>Salamandroidea</taxon>
        <taxon>Salamandridae</taxon>
        <taxon>Pleurodelinae</taxon>
        <taxon>Pleurodeles</taxon>
    </lineage>
</organism>
<feature type="compositionally biased region" description="Basic and acidic residues" evidence="1">
    <location>
        <begin position="93"/>
        <end position="107"/>
    </location>
</feature>
<protein>
    <submittedName>
        <fullName evidence="2">Uncharacterized protein</fullName>
    </submittedName>
</protein>
<proteinExistence type="predicted"/>
<keyword evidence="3" id="KW-1185">Reference proteome</keyword>
<sequence length="147" mass="16849">MWRWFRCYREEGQRRRAVALGPYCRVVEVKWYQLQSRSFCSGSTCFGLQTYHITVYLNESINSRVPKVTILQCPLLVLVSRGSRARIKKMREMTPDKEKGLKKEFGERSPTSKILRSAHAGEGTSISAPVRGAARNWPLLSHECVSV</sequence>
<name>A0AAV7KZI7_PLEWA</name>
<dbReference type="AlphaFoldDB" id="A0AAV7KZI7"/>
<comment type="caution">
    <text evidence="2">The sequence shown here is derived from an EMBL/GenBank/DDBJ whole genome shotgun (WGS) entry which is preliminary data.</text>
</comment>
<feature type="region of interest" description="Disordered" evidence="1">
    <location>
        <begin position="93"/>
        <end position="123"/>
    </location>
</feature>
<evidence type="ECO:0000313" key="3">
    <source>
        <dbReference type="Proteomes" id="UP001066276"/>
    </source>
</evidence>
<evidence type="ECO:0000313" key="2">
    <source>
        <dbReference type="EMBL" id="KAJ1084308.1"/>
    </source>
</evidence>
<gene>
    <name evidence="2" type="ORF">NDU88_004460</name>
</gene>
<reference evidence="2" key="1">
    <citation type="journal article" date="2022" name="bioRxiv">
        <title>Sequencing and chromosome-scale assembly of the giantPleurodeles waltlgenome.</title>
        <authorList>
            <person name="Brown T."/>
            <person name="Elewa A."/>
            <person name="Iarovenko S."/>
            <person name="Subramanian E."/>
            <person name="Araus A.J."/>
            <person name="Petzold A."/>
            <person name="Susuki M."/>
            <person name="Suzuki K.-i.T."/>
            <person name="Hayashi T."/>
            <person name="Toyoda A."/>
            <person name="Oliveira C."/>
            <person name="Osipova E."/>
            <person name="Leigh N.D."/>
            <person name="Simon A."/>
            <person name="Yun M.H."/>
        </authorList>
    </citation>
    <scope>NUCLEOTIDE SEQUENCE</scope>
    <source>
        <strain evidence="2">20211129_DDA</strain>
        <tissue evidence="2">Liver</tissue>
    </source>
</reference>
<dbReference type="EMBL" id="JANPWB010000016">
    <property type="protein sequence ID" value="KAJ1084308.1"/>
    <property type="molecule type" value="Genomic_DNA"/>
</dbReference>
<dbReference type="Proteomes" id="UP001066276">
    <property type="component" value="Chromosome 12"/>
</dbReference>
<accession>A0AAV7KZI7</accession>
<evidence type="ECO:0000256" key="1">
    <source>
        <dbReference type="SAM" id="MobiDB-lite"/>
    </source>
</evidence>